<dbReference type="PANTHER" id="PTHR42923:SF43">
    <property type="entry name" value="AMINE OXIDASE"/>
    <property type="match status" value="1"/>
</dbReference>
<dbReference type="STRING" id="882086.SacxiDRAFT_0257"/>
<reference evidence="2 3" key="1">
    <citation type="submission" date="2012-01" db="EMBL/GenBank/DDBJ databases">
        <title>Improved High-Quality Draft sequence of Saccharomonospora xinjiangensis XJ-54.</title>
        <authorList>
            <consortium name="US DOE Joint Genome Institute"/>
            <person name="Lucas S."/>
            <person name="Han J."/>
            <person name="Lapidus A."/>
            <person name="Cheng J.-F."/>
            <person name="Goodwin L."/>
            <person name="Pitluck S."/>
            <person name="Peters L."/>
            <person name="Mikhailova N."/>
            <person name="Teshima H."/>
            <person name="Detter J.C."/>
            <person name="Han C."/>
            <person name="Tapia R."/>
            <person name="Land M."/>
            <person name="Hauser L."/>
            <person name="Kyrpides N."/>
            <person name="Ivanova N."/>
            <person name="Pagani I."/>
            <person name="Brambilla E.-M."/>
            <person name="Klenk H.-P."/>
            <person name="Woyke T."/>
        </authorList>
    </citation>
    <scope>NUCLEOTIDE SEQUENCE [LARGE SCALE GENOMIC DNA]</scope>
    <source>
        <strain evidence="2 3">XJ-54</strain>
    </source>
</reference>
<dbReference type="Proteomes" id="UP000004691">
    <property type="component" value="Unassembled WGS sequence"/>
</dbReference>
<dbReference type="InterPro" id="IPR002937">
    <property type="entry name" value="Amino_oxidase"/>
</dbReference>
<organism evidence="2 3">
    <name type="scientific">Saccharomonospora xinjiangensis XJ-54</name>
    <dbReference type="NCBI Taxonomy" id="882086"/>
    <lineage>
        <taxon>Bacteria</taxon>
        <taxon>Bacillati</taxon>
        <taxon>Actinomycetota</taxon>
        <taxon>Actinomycetes</taxon>
        <taxon>Pseudonocardiales</taxon>
        <taxon>Pseudonocardiaceae</taxon>
        <taxon>Saccharomonospora</taxon>
    </lineage>
</organism>
<dbReference type="GO" id="GO:0016491">
    <property type="term" value="F:oxidoreductase activity"/>
    <property type="evidence" value="ECO:0007669"/>
    <property type="project" value="InterPro"/>
</dbReference>
<dbReference type="InterPro" id="IPR036188">
    <property type="entry name" value="FAD/NAD-bd_sf"/>
</dbReference>
<name>I0UXD6_9PSEU</name>
<dbReference type="eggNOG" id="COG3349">
    <property type="taxonomic scope" value="Bacteria"/>
</dbReference>
<protein>
    <recommendedName>
        <fullName evidence="1">Amine oxidase domain-containing protein</fullName>
    </recommendedName>
</protein>
<evidence type="ECO:0000313" key="2">
    <source>
        <dbReference type="EMBL" id="EID52539.1"/>
    </source>
</evidence>
<keyword evidence="3" id="KW-1185">Reference proteome</keyword>
<gene>
    <name evidence="2" type="ORF">SacxiDRAFT_0257</name>
</gene>
<accession>I0UXD6</accession>
<feature type="domain" description="Amine oxidase" evidence="1">
    <location>
        <begin position="36"/>
        <end position="480"/>
    </location>
</feature>
<dbReference type="HOGENOM" id="CLU_026366_0_0_11"/>
<dbReference type="EMBL" id="JH636049">
    <property type="protein sequence ID" value="EID52539.1"/>
    <property type="molecule type" value="Genomic_DNA"/>
</dbReference>
<dbReference type="SUPFAM" id="SSF51905">
    <property type="entry name" value="FAD/NAD(P)-binding domain"/>
    <property type="match status" value="1"/>
</dbReference>
<evidence type="ECO:0000313" key="3">
    <source>
        <dbReference type="Proteomes" id="UP000004691"/>
    </source>
</evidence>
<dbReference type="RefSeq" id="WP_006236637.1">
    <property type="nucleotide sequence ID" value="NZ_JH636049.1"/>
</dbReference>
<evidence type="ECO:0000259" key="1">
    <source>
        <dbReference type="Pfam" id="PF01593"/>
    </source>
</evidence>
<dbReference type="InterPro" id="IPR050464">
    <property type="entry name" value="Zeta_carotene_desat/Oxidored"/>
</dbReference>
<sequence>MNPALGTDPRRRTIAAQRGTATVFPRRRVVVVGGGIAGLAAATGLAERGVTVELLEAMPYLGGRVGGWTVPLPDGRHTGMSRGFHAFFRQYYNLRALLARAESGLAVLRPVADYPLVDAQGRVDSFRGLPTTPPWNAIAFALRSPTFPASGLLRVSAKDALPLIDVRVPDVYHALDDLDAHAFLDRIRFPDAARHLAFDVFSRSFFAPAEQLSAAELALMFHLYFLGSAEGLVFDVPHRPFHELWQPLADYLTGRGARLRTGMAVERIEQDGSVFRVNGSGETAHADAVVLATDVRGLRTLVANSPALGPPWWREQVAKLTTAPPFCVLRAWLDRPVDPARPAFLATGGRPPLDNVSVLDRYDTDAAAWATREGGSVVELHAYAVTGGDDPGVRQDIRARLWQRLHEVYPETRAARTVTEQVLWRDDCPLFPPGSFVFRPGISTPVPGLVLAGDGIRVDLPVALMERAATTGWLAANHLLANWGAAGHDLVTVPGRGYNAALRALRTLGALTARFGSRRDAIPGAGVPV</sequence>
<proteinExistence type="predicted"/>
<dbReference type="PANTHER" id="PTHR42923">
    <property type="entry name" value="PROTOPORPHYRINOGEN OXIDASE"/>
    <property type="match status" value="1"/>
</dbReference>
<dbReference type="OrthoDB" id="7856496at2"/>
<dbReference type="Gene3D" id="3.50.50.60">
    <property type="entry name" value="FAD/NAD(P)-binding domain"/>
    <property type="match status" value="1"/>
</dbReference>
<dbReference type="Pfam" id="PF01593">
    <property type="entry name" value="Amino_oxidase"/>
    <property type="match status" value="1"/>
</dbReference>
<dbReference type="AlphaFoldDB" id="I0UXD6"/>